<accession>A0ABV8QHP8</accession>
<gene>
    <name evidence="2" type="ORF">ACFOZ5_11710</name>
</gene>
<dbReference type="EMBL" id="JBHSDI010000015">
    <property type="protein sequence ID" value="MFC4259696.1"/>
    <property type="molecule type" value="Genomic_DNA"/>
</dbReference>
<comment type="caution">
    <text evidence="2">The sequence shown here is derived from an EMBL/GenBank/DDBJ whole genome shotgun (WGS) entry which is preliminary data.</text>
</comment>
<reference evidence="3" key="1">
    <citation type="journal article" date="2019" name="Int. J. Syst. Evol. Microbiol.">
        <title>The Global Catalogue of Microorganisms (GCM) 10K type strain sequencing project: providing services to taxonomists for standard genome sequencing and annotation.</title>
        <authorList>
            <consortium name="The Broad Institute Genomics Platform"/>
            <consortium name="The Broad Institute Genome Sequencing Center for Infectious Disease"/>
            <person name="Wu L."/>
            <person name="Ma J."/>
        </authorList>
    </citation>
    <scope>NUCLEOTIDE SEQUENCE [LARGE SCALE GENOMIC DNA]</scope>
    <source>
        <strain evidence="3">CECT 7297</strain>
    </source>
</reference>
<keyword evidence="1" id="KW-1133">Transmembrane helix</keyword>
<keyword evidence="3" id="KW-1185">Reference proteome</keyword>
<evidence type="ECO:0000313" key="2">
    <source>
        <dbReference type="EMBL" id="MFC4259696.1"/>
    </source>
</evidence>
<dbReference type="RefSeq" id="WP_379887488.1">
    <property type="nucleotide sequence ID" value="NZ_JBHSDI010000015.1"/>
</dbReference>
<organism evidence="2 3">
    <name type="scientific">Marinobacter lacisalsi</name>
    <dbReference type="NCBI Taxonomy" id="475979"/>
    <lineage>
        <taxon>Bacteria</taxon>
        <taxon>Pseudomonadati</taxon>
        <taxon>Pseudomonadota</taxon>
        <taxon>Gammaproteobacteria</taxon>
        <taxon>Pseudomonadales</taxon>
        <taxon>Marinobacteraceae</taxon>
        <taxon>Marinobacter</taxon>
    </lineage>
</organism>
<keyword evidence="1" id="KW-0472">Membrane</keyword>
<evidence type="ECO:0000256" key="1">
    <source>
        <dbReference type="SAM" id="Phobius"/>
    </source>
</evidence>
<protein>
    <submittedName>
        <fullName evidence="2">Uncharacterized protein</fullName>
    </submittedName>
</protein>
<proteinExistence type="predicted"/>
<keyword evidence="1" id="KW-0812">Transmembrane</keyword>
<dbReference type="Proteomes" id="UP001595798">
    <property type="component" value="Unassembled WGS sequence"/>
</dbReference>
<name>A0ABV8QHP8_9GAMM</name>
<evidence type="ECO:0000313" key="3">
    <source>
        <dbReference type="Proteomes" id="UP001595798"/>
    </source>
</evidence>
<sequence length="77" mass="8557">MRSKNDDRRIQRFMGWSALILFTPWVLSACLKGVQAYQSGLLDNSNLLLVLIGLIGVAFGALVLWVIPTWNASHSGR</sequence>
<dbReference type="PROSITE" id="PS51257">
    <property type="entry name" value="PROKAR_LIPOPROTEIN"/>
    <property type="match status" value="1"/>
</dbReference>
<feature type="transmembrane region" description="Helical" evidence="1">
    <location>
        <begin position="46"/>
        <end position="67"/>
    </location>
</feature>